<proteinExistence type="predicted"/>
<evidence type="ECO:0000256" key="1">
    <source>
        <dbReference type="SAM" id="MobiDB-lite"/>
    </source>
</evidence>
<dbReference type="Proteomes" id="UP000247696">
    <property type="component" value="Chromosome"/>
</dbReference>
<accession>A0A2Z3YZ89</accession>
<evidence type="ECO:0008006" key="4">
    <source>
        <dbReference type="Google" id="ProtNLM"/>
    </source>
</evidence>
<feature type="region of interest" description="Disordered" evidence="1">
    <location>
        <begin position="53"/>
        <end position="89"/>
    </location>
</feature>
<dbReference type="AlphaFoldDB" id="A0A2Z3YZ89"/>
<feature type="region of interest" description="Disordered" evidence="1">
    <location>
        <begin position="1"/>
        <end position="22"/>
    </location>
</feature>
<organism evidence="2 3">
    <name type="scientific">Corynebacterium provencense</name>
    <dbReference type="NCBI Taxonomy" id="1737425"/>
    <lineage>
        <taxon>Bacteria</taxon>
        <taxon>Bacillati</taxon>
        <taxon>Actinomycetota</taxon>
        <taxon>Actinomycetes</taxon>
        <taxon>Mycobacteriales</taxon>
        <taxon>Corynebacteriaceae</taxon>
        <taxon>Corynebacterium</taxon>
    </lineage>
</organism>
<evidence type="ECO:0000313" key="2">
    <source>
        <dbReference type="EMBL" id="AWT26643.1"/>
    </source>
</evidence>
<dbReference type="EMBL" id="CP024988">
    <property type="protein sequence ID" value="AWT26643.1"/>
    <property type="molecule type" value="Genomic_DNA"/>
</dbReference>
<keyword evidence="3" id="KW-1185">Reference proteome</keyword>
<name>A0A2Z3YZ89_9CORY</name>
<protein>
    <recommendedName>
        <fullName evidence="4">DUF3558 domain-containing protein</fullName>
    </recommendedName>
</protein>
<evidence type="ECO:0000313" key="3">
    <source>
        <dbReference type="Proteomes" id="UP000247696"/>
    </source>
</evidence>
<gene>
    <name evidence="2" type="ORF">Csp1_18700</name>
</gene>
<feature type="compositionally biased region" description="Low complexity" evidence="1">
    <location>
        <begin position="56"/>
        <end position="70"/>
    </location>
</feature>
<sequence length="274" mass="28361">MASTGTEPGRVRQAHRSRAGRGATGVPLVPVLVALLITGVGCAGGGTTVAAGGGEAASPAAGSSSAAEVGTSGGPGAVGRPEVSDDGRMLQPAGHSGLWFETEPEDPLDHLVWESQRYVGSPVPVRQLGEDAGSPEGAHLPDVCAPEVVQRMVDLGFRVGSERDVGADFVQCSVFGPAANEATGGIGFFWGSHASLDTMSQGNVTAGPDEWGYEFLEEGKLASRFGCVALDRHKSDDYVVFTYFGTVSRFESCEDSNRIIQSLINSMGGNNDFV</sequence>
<dbReference type="KEGG" id="cpre:Csp1_18700"/>
<reference evidence="3" key="1">
    <citation type="submission" date="2017-11" db="EMBL/GenBank/DDBJ databases">
        <title>Otitis media/interna in a cat caused by the recently described species Corynebacterium provencense.</title>
        <authorList>
            <person name="Kittl S."/>
            <person name="Brodard I."/>
            <person name="Rychener L."/>
            <person name="Jores J."/>
            <person name="Roosje P."/>
            <person name="Gobeli Brawand S."/>
        </authorList>
    </citation>
    <scope>NUCLEOTIDE SEQUENCE [LARGE SCALE GENOMIC DNA]</scope>
    <source>
        <strain evidence="3">17KM38</strain>
    </source>
</reference>